<name>U3A0T4_VIBPR</name>
<feature type="transmembrane region" description="Helical" evidence="1">
    <location>
        <begin position="41"/>
        <end position="74"/>
    </location>
</feature>
<keyword evidence="1" id="KW-0472">Membrane</keyword>
<proteinExistence type="predicted"/>
<evidence type="ECO:0008006" key="4">
    <source>
        <dbReference type="Google" id="ProtNLM"/>
    </source>
</evidence>
<keyword evidence="3" id="KW-1185">Reference proteome</keyword>
<organism evidence="2 3">
    <name type="scientific">Vibrio proteolyticus NBRC 13287</name>
    <dbReference type="NCBI Taxonomy" id="1219065"/>
    <lineage>
        <taxon>Bacteria</taxon>
        <taxon>Pseudomonadati</taxon>
        <taxon>Pseudomonadota</taxon>
        <taxon>Gammaproteobacteria</taxon>
        <taxon>Vibrionales</taxon>
        <taxon>Vibrionaceae</taxon>
        <taxon>Vibrio</taxon>
    </lineage>
</organism>
<dbReference type="eggNOG" id="ENOG5033D4U">
    <property type="taxonomic scope" value="Bacteria"/>
</dbReference>
<gene>
    <name evidence="2" type="ORF">VPR01S_05_02470</name>
</gene>
<evidence type="ECO:0000313" key="3">
    <source>
        <dbReference type="Proteomes" id="UP000016570"/>
    </source>
</evidence>
<reference evidence="2 3" key="1">
    <citation type="submission" date="2013-09" db="EMBL/GenBank/DDBJ databases">
        <title>Whole genome shotgun sequence of Vibrio proteolyticus NBRC 13287.</title>
        <authorList>
            <person name="Isaki S."/>
            <person name="Hosoyama A."/>
            <person name="Numata M."/>
            <person name="Hashimoto M."/>
            <person name="Hosoyama Y."/>
            <person name="Tsuchikane K."/>
            <person name="Noguchi M."/>
            <person name="Hirakata S."/>
            <person name="Ichikawa N."/>
            <person name="Ohji S."/>
            <person name="Yamazoe A."/>
            <person name="Fujita N."/>
        </authorList>
    </citation>
    <scope>NUCLEOTIDE SEQUENCE [LARGE SCALE GENOMIC DNA]</scope>
    <source>
        <strain evidence="2 3">NBRC 13287</strain>
    </source>
</reference>
<protein>
    <recommendedName>
        <fullName evidence="4">QacE</fullName>
    </recommendedName>
</protein>
<dbReference type="EMBL" id="BATJ01000005">
    <property type="protein sequence ID" value="GAD66952.1"/>
    <property type="molecule type" value="Genomic_DNA"/>
</dbReference>
<evidence type="ECO:0000256" key="1">
    <source>
        <dbReference type="SAM" id="Phobius"/>
    </source>
</evidence>
<sequence length="117" mass="12306">MFLEAGDVSVSNSRFIVNGQTYAMSNVTSVKTGIEKANKGVGIIITLIGLITLFAIKSIGWGILIVAVGVLAFMGAKDKYSVILSTSSGESKALTSDKRNHIEDIVSALNESIVSRG</sequence>
<comment type="caution">
    <text evidence="2">The sequence shown here is derived from an EMBL/GenBank/DDBJ whole genome shotgun (WGS) entry which is preliminary data.</text>
</comment>
<dbReference type="InterPro" id="IPR045629">
    <property type="entry name" value="DUF6232"/>
</dbReference>
<accession>U3A0T4</accession>
<dbReference type="Proteomes" id="UP000016570">
    <property type="component" value="Unassembled WGS sequence"/>
</dbReference>
<dbReference type="AlphaFoldDB" id="U3A0T4"/>
<keyword evidence="1" id="KW-1133">Transmembrane helix</keyword>
<evidence type="ECO:0000313" key="2">
    <source>
        <dbReference type="EMBL" id="GAD66952.1"/>
    </source>
</evidence>
<dbReference type="Pfam" id="PF19744">
    <property type="entry name" value="DUF6232"/>
    <property type="match status" value="1"/>
</dbReference>
<keyword evidence="1" id="KW-0812">Transmembrane</keyword>